<dbReference type="Proteomes" id="UP000283254">
    <property type="component" value="Unassembled WGS sequence"/>
</dbReference>
<feature type="transmembrane region" description="Helical" evidence="1">
    <location>
        <begin position="12"/>
        <end position="36"/>
    </location>
</feature>
<dbReference type="Pfam" id="PF07963">
    <property type="entry name" value="N_methyl"/>
    <property type="match status" value="1"/>
</dbReference>
<proteinExistence type="predicted"/>
<keyword evidence="1" id="KW-1133">Transmembrane helix</keyword>
<reference evidence="2" key="1">
    <citation type="submission" date="2014-10" db="EMBL/GenBank/DDBJ databases">
        <title>Massilia sp. genome.</title>
        <authorList>
            <person name="Xu B."/>
            <person name="Dai L."/>
            <person name="Huang Z."/>
        </authorList>
    </citation>
    <scope>NUCLEOTIDE SEQUENCE [LARGE SCALE GENOMIC DNA]</scope>
    <source>
        <strain evidence="2">CFS-1</strain>
    </source>
</reference>
<organism evidence="2 3">
    <name type="scientific">Massilia aurea</name>
    <dbReference type="NCBI Taxonomy" id="373040"/>
    <lineage>
        <taxon>Bacteria</taxon>
        <taxon>Pseudomonadati</taxon>
        <taxon>Pseudomonadota</taxon>
        <taxon>Betaproteobacteria</taxon>
        <taxon>Burkholderiales</taxon>
        <taxon>Oxalobacteraceae</taxon>
        <taxon>Telluria group</taxon>
        <taxon>Massilia</taxon>
    </lineage>
</organism>
<gene>
    <name evidence="2" type="ORF">NM04_02485</name>
</gene>
<dbReference type="InterPro" id="IPR045584">
    <property type="entry name" value="Pilin-like"/>
</dbReference>
<evidence type="ECO:0000256" key="1">
    <source>
        <dbReference type="SAM" id="Phobius"/>
    </source>
</evidence>
<keyword evidence="3" id="KW-1185">Reference proteome</keyword>
<dbReference type="EMBL" id="JSAB01000020">
    <property type="protein sequence ID" value="RNF32306.1"/>
    <property type="molecule type" value="Genomic_DNA"/>
</dbReference>
<dbReference type="SUPFAM" id="SSF54523">
    <property type="entry name" value="Pili subunits"/>
    <property type="match status" value="1"/>
</dbReference>
<keyword evidence="1" id="KW-0812">Transmembrane</keyword>
<protein>
    <recommendedName>
        <fullName evidence="4">MSHA biogenesis protein MshO</fullName>
    </recommendedName>
</protein>
<dbReference type="NCBIfam" id="TIGR02532">
    <property type="entry name" value="IV_pilin_GFxxxE"/>
    <property type="match status" value="1"/>
</dbReference>
<dbReference type="PROSITE" id="PS00409">
    <property type="entry name" value="PROKAR_NTER_METHYL"/>
    <property type="match status" value="1"/>
</dbReference>
<evidence type="ECO:0000313" key="2">
    <source>
        <dbReference type="EMBL" id="RNF32306.1"/>
    </source>
</evidence>
<evidence type="ECO:0008006" key="4">
    <source>
        <dbReference type="Google" id="ProtNLM"/>
    </source>
</evidence>
<dbReference type="AlphaFoldDB" id="A0A422QQV2"/>
<evidence type="ECO:0000313" key="3">
    <source>
        <dbReference type="Proteomes" id="UP000283254"/>
    </source>
</evidence>
<accession>A0A422QQV2</accession>
<comment type="caution">
    <text evidence="2">The sequence shown here is derived from an EMBL/GenBank/DDBJ whole genome shotgun (WGS) entry which is preliminary data.</text>
</comment>
<dbReference type="OrthoDB" id="9788802at2"/>
<sequence length="279" mass="29450">MENPSMKRQSGFSLVELIVVIVLVGIIGGVLAMQLLPAVRAYLAVGERAALTHQADTALRRIVGDVRRAVPNSLRLGSSQCLQLVPSSDGGRFRNDQDYSPNAPVAAFLDDTATRQSFDVLTQFVNQPAHDDAIVIGNQNPSDVHGGINVALVDTVGAPPAASMGTLRVTLQPGTGLRVPEGYTGARFMVIPAAEQTVSYVCEQGKLYRIAYPDLQAAARCEVPATAPLLASGVTGCQFVYSANQGATQESGFVRLHLTLSGKEESVSLTLGAHVDNVP</sequence>
<dbReference type="InterPro" id="IPR012902">
    <property type="entry name" value="N_methyl_site"/>
</dbReference>
<keyword evidence="1" id="KW-0472">Membrane</keyword>
<name>A0A422QQV2_9BURK</name>